<feature type="compositionally biased region" description="Basic residues" evidence="1">
    <location>
        <begin position="167"/>
        <end position="177"/>
    </location>
</feature>
<evidence type="ECO:0008006" key="4">
    <source>
        <dbReference type="Google" id="ProtNLM"/>
    </source>
</evidence>
<keyword evidence="3" id="KW-1185">Reference proteome</keyword>
<evidence type="ECO:0000256" key="1">
    <source>
        <dbReference type="SAM" id="MobiDB-lite"/>
    </source>
</evidence>
<dbReference type="CDD" id="cd17039">
    <property type="entry name" value="Ubl_ubiquitin_like"/>
    <property type="match status" value="1"/>
</dbReference>
<feature type="region of interest" description="Disordered" evidence="1">
    <location>
        <begin position="147"/>
        <end position="196"/>
    </location>
</feature>
<reference evidence="2 3" key="1">
    <citation type="submission" date="2024-02" db="EMBL/GenBank/DDBJ databases">
        <authorList>
            <person name="Chen Y."/>
            <person name="Shah S."/>
            <person name="Dougan E. K."/>
            <person name="Thang M."/>
            <person name="Chan C."/>
        </authorList>
    </citation>
    <scope>NUCLEOTIDE SEQUENCE [LARGE SCALE GENOMIC DNA]</scope>
</reference>
<protein>
    <recommendedName>
        <fullName evidence="4">Ubiquitin-like domain-containing protein</fullName>
    </recommendedName>
</protein>
<proteinExistence type="predicted"/>
<organism evidence="2 3">
    <name type="scientific">Durusdinium trenchii</name>
    <dbReference type="NCBI Taxonomy" id="1381693"/>
    <lineage>
        <taxon>Eukaryota</taxon>
        <taxon>Sar</taxon>
        <taxon>Alveolata</taxon>
        <taxon>Dinophyceae</taxon>
        <taxon>Suessiales</taxon>
        <taxon>Symbiodiniaceae</taxon>
        <taxon>Durusdinium</taxon>
    </lineage>
</organism>
<dbReference type="InterPro" id="IPR029071">
    <property type="entry name" value="Ubiquitin-like_domsf"/>
</dbReference>
<gene>
    <name evidence="2" type="ORF">CCMP2556_LOCUS24826</name>
</gene>
<dbReference type="EMBL" id="CAXAMN010016446">
    <property type="protein sequence ID" value="CAK9048173.1"/>
    <property type="molecule type" value="Genomic_DNA"/>
</dbReference>
<dbReference type="SUPFAM" id="SSF54236">
    <property type="entry name" value="Ubiquitin-like"/>
    <property type="match status" value="1"/>
</dbReference>
<sequence length="196" mass="21753">MAESSITFKVSMISGAEGTVSGDAAETLADVKGKVMEVLNLSMSSVSLFLDSAPGEELQDDRSIKDLSGCNLLVVVPSEPEWCTNKCFTQEYIRGRRCGMEETSEDVEVRILSGGEFAFKRKHHDHDAECGYSHDSSWNSRVKPPGVRLNGSHAPGTTPGTETITRMTRRKRKRKIKTTTGQRQRSSTKYSPRMNY</sequence>
<name>A0ABP0MAI1_9DINO</name>
<evidence type="ECO:0000313" key="2">
    <source>
        <dbReference type="EMBL" id="CAK9048173.1"/>
    </source>
</evidence>
<comment type="caution">
    <text evidence="2">The sequence shown here is derived from an EMBL/GenBank/DDBJ whole genome shotgun (WGS) entry which is preliminary data.</text>
</comment>
<evidence type="ECO:0000313" key="3">
    <source>
        <dbReference type="Proteomes" id="UP001642484"/>
    </source>
</evidence>
<dbReference type="Proteomes" id="UP001642484">
    <property type="component" value="Unassembled WGS sequence"/>
</dbReference>
<accession>A0ABP0MAI1</accession>